<accession>K1WRV7</accession>
<feature type="compositionally biased region" description="Basic residues" evidence="5">
    <location>
        <begin position="273"/>
        <end position="283"/>
    </location>
</feature>
<dbReference type="PANTHER" id="PTHR19304">
    <property type="entry name" value="CYCLIC-AMP RESPONSE ELEMENT BINDING PROTEIN"/>
    <property type="match status" value="1"/>
</dbReference>
<evidence type="ECO:0000256" key="2">
    <source>
        <dbReference type="ARBA" id="ARBA00023015"/>
    </source>
</evidence>
<dbReference type="GO" id="GO:0005634">
    <property type="term" value="C:nucleus"/>
    <property type="evidence" value="ECO:0007669"/>
    <property type="project" value="UniProtKB-SubCell"/>
</dbReference>
<dbReference type="InterPro" id="IPR046347">
    <property type="entry name" value="bZIP_sf"/>
</dbReference>
<evidence type="ECO:0000259" key="6">
    <source>
        <dbReference type="SMART" id="SM00338"/>
    </source>
</evidence>
<dbReference type="SUPFAM" id="SSF57959">
    <property type="entry name" value="Leucine zipper domain"/>
    <property type="match status" value="1"/>
</dbReference>
<organism evidence="7 8">
    <name type="scientific">Marssonina brunnea f. sp. multigermtubi (strain MB_m1)</name>
    <name type="common">Marssonina leaf spot fungus</name>
    <dbReference type="NCBI Taxonomy" id="1072389"/>
    <lineage>
        <taxon>Eukaryota</taxon>
        <taxon>Fungi</taxon>
        <taxon>Dikarya</taxon>
        <taxon>Ascomycota</taxon>
        <taxon>Pezizomycotina</taxon>
        <taxon>Leotiomycetes</taxon>
        <taxon>Helotiales</taxon>
        <taxon>Drepanopezizaceae</taxon>
        <taxon>Drepanopeziza</taxon>
    </lineage>
</organism>
<sequence length="429" mass="47710">MPMSDRVIHETGFDTFNLDNSQLSVNSESDASNILDPAMFFTGTYSHECPYYSSNKNMLAAGDMTHLGPQVSTSPAIEETLTEDEPTPMLTFSSDSPNCLESTDILFADTPAAADMAAAPFDNGPQAFHDCQAFQQQPFPPATAHMAAGSFSNNMQAFYAQAHQQQLLPPAMSNMAAGPFGNVPHAFYDYQAYQQQPPPPSTASRAAGKFGAAPHALHASQAHQQPFQPAEFEVDQNQGRNRIQNARQTNREFPQATQMTRPGPDAAPVVVRAQKRKRERKKPQTASEEDAKRTNQLERNRGAATKSRQKKKLEIERLEERARAEVITNQMMWDMVRECDELLPEIGGWLQNREFRGIAERELGLSWVGVEERYRAVCTTVQQLLHQRHARGEGAPVMIQRIDPAVALQLPLGQEGGWADGDWTEFPIN</sequence>
<dbReference type="CDD" id="cd14687">
    <property type="entry name" value="bZIP_ATF2"/>
    <property type="match status" value="1"/>
</dbReference>
<gene>
    <name evidence="7" type="ORF">MBM_01072</name>
</gene>
<evidence type="ECO:0000256" key="5">
    <source>
        <dbReference type="SAM" id="MobiDB-lite"/>
    </source>
</evidence>
<name>K1WRV7_MARBU</name>
<feature type="region of interest" description="Disordered" evidence="5">
    <location>
        <begin position="193"/>
        <end position="226"/>
    </location>
</feature>
<dbReference type="Proteomes" id="UP000006753">
    <property type="component" value="Unassembled WGS sequence"/>
</dbReference>
<protein>
    <recommendedName>
        <fullName evidence="6">BZIP domain-containing protein</fullName>
    </recommendedName>
</protein>
<evidence type="ECO:0000313" key="8">
    <source>
        <dbReference type="Proteomes" id="UP000006753"/>
    </source>
</evidence>
<feature type="domain" description="BZIP" evidence="6">
    <location>
        <begin position="288"/>
        <end position="348"/>
    </location>
</feature>
<evidence type="ECO:0000256" key="1">
    <source>
        <dbReference type="ARBA" id="ARBA00004123"/>
    </source>
</evidence>
<dbReference type="InParanoid" id="K1WRV7"/>
<dbReference type="GO" id="GO:0003700">
    <property type="term" value="F:DNA-binding transcription factor activity"/>
    <property type="evidence" value="ECO:0007669"/>
    <property type="project" value="InterPro"/>
</dbReference>
<dbReference type="Pfam" id="PF00170">
    <property type="entry name" value="bZIP_1"/>
    <property type="match status" value="1"/>
</dbReference>
<dbReference type="InterPro" id="IPR004827">
    <property type="entry name" value="bZIP"/>
</dbReference>
<feature type="compositionally biased region" description="Polar residues" evidence="5">
    <location>
        <begin position="248"/>
        <end position="260"/>
    </location>
</feature>
<keyword evidence="4" id="KW-0539">Nucleus</keyword>
<feature type="compositionally biased region" description="Basic and acidic residues" evidence="5">
    <location>
        <begin position="289"/>
        <end position="301"/>
    </location>
</feature>
<evidence type="ECO:0000256" key="3">
    <source>
        <dbReference type="ARBA" id="ARBA00023163"/>
    </source>
</evidence>
<dbReference type="GeneID" id="18757007"/>
<keyword evidence="3" id="KW-0804">Transcription</keyword>
<dbReference type="AlphaFoldDB" id="K1WRV7"/>
<proteinExistence type="predicted"/>
<dbReference type="OrthoDB" id="10340161at2759"/>
<evidence type="ECO:0000313" key="7">
    <source>
        <dbReference type="EMBL" id="EKD20390.1"/>
    </source>
</evidence>
<dbReference type="KEGG" id="mbe:MBM_01072"/>
<comment type="subcellular location">
    <subcellularLocation>
        <location evidence="1">Nucleus</location>
    </subcellularLocation>
</comment>
<dbReference type="SMART" id="SM00338">
    <property type="entry name" value="BRLZ"/>
    <property type="match status" value="1"/>
</dbReference>
<keyword evidence="8" id="KW-1185">Reference proteome</keyword>
<dbReference type="Gene3D" id="1.20.5.170">
    <property type="match status" value="1"/>
</dbReference>
<dbReference type="HOGENOM" id="CLU_639473_0_0_1"/>
<feature type="region of interest" description="Disordered" evidence="5">
    <location>
        <begin position="248"/>
        <end position="312"/>
    </location>
</feature>
<dbReference type="EMBL" id="JH921429">
    <property type="protein sequence ID" value="EKD20390.1"/>
    <property type="molecule type" value="Genomic_DNA"/>
</dbReference>
<dbReference type="InterPro" id="IPR051027">
    <property type="entry name" value="bZIP_transcription_factors"/>
</dbReference>
<reference evidence="7 8" key="1">
    <citation type="journal article" date="2012" name="BMC Genomics">
        <title>Sequencing the genome of Marssonina brunnea reveals fungus-poplar co-evolution.</title>
        <authorList>
            <person name="Zhu S."/>
            <person name="Cao Y.-Z."/>
            <person name="Jiang C."/>
            <person name="Tan B.-Y."/>
            <person name="Wang Z."/>
            <person name="Feng S."/>
            <person name="Zhang L."/>
            <person name="Su X.-H."/>
            <person name="Brejova B."/>
            <person name="Vinar T."/>
            <person name="Xu M."/>
            <person name="Wang M.-X."/>
            <person name="Zhang S.-G."/>
            <person name="Huang M.-R."/>
            <person name="Wu R."/>
            <person name="Zhou Y."/>
        </authorList>
    </citation>
    <scope>NUCLEOTIDE SEQUENCE [LARGE SCALE GENOMIC DNA]</scope>
    <source>
        <strain evidence="7 8">MB_m1</strain>
    </source>
</reference>
<evidence type="ECO:0000256" key="4">
    <source>
        <dbReference type="ARBA" id="ARBA00023242"/>
    </source>
</evidence>
<keyword evidence="2" id="KW-0805">Transcription regulation</keyword>